<gene>
    <name evidence="1 3 4" type="ORF">SRAE_2000241500</name>
</gene>
<dbReference type="WBParaSite" id="SRAE_2000241500.1">
    <property type="protein sequence ID" value="SRAE_2000241500.1"/>
    <property type="gene ID" value="WBGene00262625"/>
</dbReference>
<reference evidence="3" key="2">
    <citation type="submission" date="2020-12" db="UniProtKB">
        <authorList>
            <consortium name="WormBaseParasite"/>
        </authorList>
    </citation>
    <scope>IDENTIFICATION</scope>
</reference>
<dbReference type="Gene3D" id="3.30.505.10">
    <property type="entry name" value="SH2 domain"/>
    <property type="match status" value="1"/>
</dbReference>
<dbReference type="EMBL" id="LN609529">
    <property type="protein sequence ID" value="CEF67754.1"/>
    <property type="molecule type" value="Genomic_DNA"/>
</dbReference>
<organism evidence="1">
    <name type="scientific">Strongyloides ratti</name>
    <name type="common">Parasitic roundworm</name>
    <dbReference type="NCBI Taxonomy" id="34506"/>
    <lineage>
        <taxon>Eukaryota</taxon>
        <taxon>Metazoa</taxon>
        <taxon>Ecdysozoa</taxon>
        <taxon>Nematoda</taxon>
        <taxon>Chromadorea</taxon>
        <taxon>Rhabditida</taxon>
        <taxon>Tylenchina</taxon>
        <taxon>Panagrolaimomorpha</taxon>
        <taxon>Strongyloidoidea</taxon>
        <taxon>Strongyloididae</taxon>
        <taxon>Strongyloides</taxon>
    </lineage>
</organism>
<dbReference type="AlphaFoldDB" id="A0A090MYT7"/>
<dbReference type="CTD" id="36380119"/>
<sequence length="179" mass="21425">MSSNIKNCKHHEYRIVDGYEVLGNVVSWPTKDTFQSKQHNQNEEEKKIEPDYANFDPIEKDEEDDNELQYNSYVGGRTQIEIEKYLKRNISFFFYHKMSKSSMLNDLKIHLHLYMAYKNMDGEIFHFRVKNLLSSGVYKNNYYYLVGPCGKGPKFDDLENLVNYYKMKTEKVRKEENEK</sequence>
<dbReference type="RefSeq" id="XP_024506954.1">
    <property type="nucleotide sequence ID" value="XM_024653482.1"/>
</dbReference>
<dbReference type="GeneID" id="36380119"/>
<accession>A0A090MYT7</accession>
<name>A0A090MYT7_STRRB</name>
<protein>
    <submittedName>
        <fullName evidence="1 3">SH2 domain-containing protein</fullName>
    </submittedName>
</protein>
<keyword evidence="2" id="KW-1185">Reference proteome</keyword>
<dbReference type="PANTHER" id="PTHR31128:SF9">
    <property type="entry name" value="DUF3444 DOMAIN-CONTAINING PROTEIN-RELATED"/>
    <property type="match status" value="1"/>
</dbReference>
<dbReference type="Proteomes" id="UP000035682">
    <property type="component" value="Unplaced"/>
</dbReference>
<evidence type="ECO:0000313" key="3">
    <source>
        <dbReference type="WBParaSite" id="SRAE_2000241500.1"/>
    </source>
</evidence>
<evidence type="ECO:0000313" key="4">
    <source>
        <dbReference type="WormBase" id="SRAE_2000241500"/>
    </source>
</evidence>
<dbReference type="InterPro" id="IPR036860">
    <property type="entry name" value="SH2_dom_sf"/>
</dbReference>
<evidence type="ECO:0000313" key="1">
    <source>
        <dbReference type="EMBL" id="CEF67754.1"/>
    </source>
</evidence>
<dbReference type="PANTHER" id="PTHR31128">
    <property type="entry name" value="PROTEIN CBR-CLEC-135-RELATED"/>
    <property type="match status" value="1"/>
</dbReference>
<evidence type="ECO:0000313" key="2">
    <source>
        <dbReference type="Proteomes" id="UP000035682"/>
    </source>
</evidence>
<proteinExistence type="predicted"/>
<dbReference type="WormBase" id="SRAE_2000241500">
    <property type="protein sequence ID" value="SRP11989"/>
    <property type="gene ID" value="WBGene00262625"/>
</dbReference>
<reference evidence="1 2" key="1">
    <citation type="submission" date="2014-09" db="EMBL/GenBank/DDBJ databases">
        <authorList>
            <person name="Martin A.A."/>
        </authorList>
    </citation>
    <scope>NUCLEOTIDE SEQUENCE</scope>
    <source>
        <strain evidence="2">ED321</strain>
        <strain evidence="1">ED321 Heterogonic</strain>
    </source>
</reference>